<dbReference type="Pfam" id="PF00196">
    <property type="entry name" value="GerE"/>
    <property type="match status" value="1"/>
</dbReference>
<keyword evidence="4" id="KW-1133">Transmembrane helix</keyword>
<feature type="transmembrane region" description="Helical" evidence="4">
    <location>
        <begin position="16"/>
        <end position="39"/>
    </location>
</feature>
<accession>A0ABV1JFX7</accession>
<feature type="transmembrane region" description="Helical" evidence="4">
    <location>
        <begin position="161"/>
        <end position="179"/>
    </location>
</feature>
<evidence type="ECO:0000313" key="6">
    <source>
        <dbReference type="EMBL" id="MEQ3363618.1"/>
    </source>
</evidence>
<dbReference type="PRINTS" id="PR00038">
    <property type="entry name" value="HTHLUXR"/>
</dbReference>
<dbReference type="SMART" id="SM00421">
    <property type="entry name" value="HTH_LUXR"/>
    <property type="match status" value="1"/>
</dbReference>
<feature type="transmembrane region" description="Helical" evidence="4">
    <location>
        <begin position="252"/>
        <end position="272"/>
    </location>
</feature>
<dbReference type="CDD" id="cd06170">
    <property type="entry name" value="LuxR_C_like"/>
    <property type="match status" value="1"/>
</dbReference>
<keyword evidence="4" id="KW-0812">Transmembrane</keyword>
<keyword evidence="2" id="KW-0238">DNA-binding</keyword>
<dbReference type="SUPFAM" id="SSF46894">
    <property type="entry name" value="C-terminal effector domain of the bipartite response regulators"/>
    <property type="match status" value="1"/>
</dbReference>
<comment type="caution">
    <text evidence="6">The sequence shown here is derived from an EMBL/GenBank/DDBJ whole genome shotgun (WGS) entry which is preliminary data.</text>
</comment>
<keyword evidence="1" id="KW-0805">Transcription regulation</keyword>
<feature type="transmembrane region" description="Helical" evidence="4">
    <location>
        <begin position="123"/>
        <end position="141"/>
    </location>
</feature>
<gene>
    <name evidence="6" type="ORF">AAA083_11600</name>
</gene>
<keyword evidence="3" id="KW-0804">Transcription</keyword>
<evidence type="ECO:0000259" key="5">
    <source>
        <dbReference type="PROSITE" id="PS50043"/>
    </source>
</evidence>
<dbReference type="InterPro" id="IPR000792">
    <property type="entry name" value="Tscrpt_reg_LuxR_C"/>
</dbReference>
<evidence type="ECO:0000256" key="1">
    <source>
        <dbReference type="ARBA" id="ARBA00023015"/>
    </source>
</evidence>
<dbReference type="Proteomes" id="UP001487305">
    <property type="component" value="Unassembled WGS sequence"/>
</dbReference>
<evidence type="ECO:0000256" key="3">
    <source>
        <dbReference type="ARBA" id="ARBA00023163"/>
    </source>
</evidence>
<feature type="domain" description="HTH luxR-type" evidence="5">
    <location>
        <begin position="334"/>
        <end position="399"/>
    </location>
</feature>
<dbReference type="PROSITE" id="PS50043">
    <property type="entry name" value="HTH_LUXR_2"/>
    <property type="match status" value="1"/>
</dbReference>
<dbReference type="PANTHER" id="PTHR44688:SF16">
    <property type="entry name" value="DNA-BINDING TRANSCRIPTIONAL ACTIVATOR DEVR_DOSR"/>
    <property type="match status" value="1"/>
</dbReference>
<evidence type="ECO:0000313" key="7">
    <source>
        <dbReference type="Proteomes" id="UP001487305"/>
    </source>
</evidence>
<keyword evidence="7" id="KW-1185">Reference proteome</keyword>
<dbReference type="PANTHER" id="PTHR44688">
    <property type="entry name" value="DNA-BINDING TRANSCRIPTIONAL ACTIVATOR DEVR_DOSR"/>
    <property type="match status" value="1"/>
</dbReference>
<dbReference type="EMBL" id="JBBNOP010000010">
    <property type="protein sequence ID" value="MEQ3363618.1"/>
    <property type="molecule type" value="Genomic_DNA"/>
</dbReference>
<name>A0ABV1JFX7_9ACTN</name>
<dbReference type="Gene3D" id="1.10.10.10">
    <property type="entry name" value="Winged helix-like DNA-binding domain superfamily/Winged helix DNA-binding domain"/>
    <property type="match status" value="1"/>
</dbReference>
<sequence>MIALLFSSFADAQTSSGILVCISGAFCAGIGSASLLLLWGESLGTLGAKKAGLAITSSFIVGIALYGLILLIPSPIKGVSVAVLLGASLFLARKMGMSAPALVEPVNDNDNRKYGNWKIEIPLPWKLVLGGFVYGILGSLVRNATSFTDTAAFQQSNDAAIAARLLICALLLLGLLVFGKNLDRGFTYRPTIPIIALGCLIIPFLDASHAPIVAAVAHSGYVYYLLFSLVAYSDIMFRSGQPARKVFGWGRFADSAGFLVGAGASIFLGAGITEQGYFYMAVSALGILLITLVPVLILTDGNVVEVDYARSIPQANGEESSKDGQATFDSRCDEVADRYGLTAREREVFGYLAQGRSLPFIEKAIFISHNTAKTHVQNIYRKTLVHSRQELIDLVQGKKDI</sequence>
<dbReference type="InterPro" id="IPR016032">
    <property type="entry name" value="Sig_transdc_resp-reg_C-effctor"/>
</dbReference>
<evidence type="ECO:0000256" key="2">
    <source>
        <dbReference type="ARBA" id="ARBA00023125"/>
    </source>
</evidence>
<keyword evidence="4" id="KW-0472">Membrane</keyword>
<reference evidence="6 7" key="1">
    <citation type="submission" date="2024-04" db="EMBL/GenBank/DDBJ databases">
        <title>Human intestinal bacterial collection.</title>
        <authorList>
            <person name="Pauvert C."/>
            <person name="Hitch T.C.A."/>
            <person name="Clavel T."/>
        </authorList>
    </citation>
    <scope>NUCLEOTIDE SEQUENCE [LARGE SCALE GENOMIC DNA]</scope>
    <source>
        <strain evidence="6 7">CLA-KB-H42</strain>
    </source>
</reference>
<feature type="transmembrane region" description="Helical" evidence="4">
    <location>
        <begin position="186"/>
        <end position="205"/>
    </location>
</feature>
<feature type="transmembrane region" description="Helical" evidence="4">
    <location>
        <begin position="75"/>
        <end position="92"/>
    </location>
</feature>
<proteinExistence type="predicted"/>
<dbReference type="InterPro" id="IPR036388">
    <property type="entry name" value="WH-like_DNA-bd_sf"/>
</dbReference>
<organism evidence="6 7">
    <name type="scientific">Raoultibacter massiliensis</name>
    <dbReference type="NCBI Taxonomy" id="1852371"/>
    <lineage>
        <taxon>Bacteria</taxon>
        <taxon>Bacillati</taxon>
        <taxon>Actinomycetota</taxon>
        <taxon>Coriobacteriia</taxon>
        <taxon>Eggerthellales</taxon>
        <taxon>Eggerthellaceae</taxon>
        <taxon>Raoultibacter</taxon>
    </lineage>
</organism>
<feature type="transmembrane region" description="Helical" evidence="4">
    <location>
        <begin position="278"/>
        <end position="298"/>
    </location>
</feature>
<protein>
    <submittedName>
        <fullName evidence="6">Helix-turn-helix transcriptional regulator</fullName>
    </submittedName>
</protein>
<dbReference type="RefSeq" id="WP_180963451.1">
    <property type="nucleotide sequence ID" value="NZ_JBBNOP010000010.1"/>
</dbReference>
<evidence type="ECO:0000256" key="4">
    <source>
        <dbReference type="SAM" id="Phobius"/>
    </source>
</evidence>
<feature type="transmembrane region" description="Helical" evidence="4">
    <location>
        <begin position="211"/>
        <end position="232"/>
    </location>
</feature>